<dbReference type="AlphaFoldDB" id="U2YKB4"/>
<dbReference type="eggNOG" id="COG1680">
    <property type="taxonomic scope" value="Bacteria"/>
</dbReference>
<dbReference type="InterPro" id="IPR050789">
    <property type="entry name" value="Diverse_Enzym_Activities"/>
</dbReference>
<comment type="caution">
    <text evidence="2">The sequence shown here is derived from an EMBL/GenBank/DDBJ whole genome shotgun (WGS) entry which is preliminary data.</text>
</comment>
<evidence type="ECO:0000313" key="2">
    <source>
        <dbReference type="EMBL" id="GAD48985.1"/>
    </source>
</evidence>
<protein>
    <submittedName>
        <fullName evidence="2">Peptidase S12 family protein</fullName>
    </submittedName>
</protein>
<feature type="domain" description="Beta-lactamase-related" evidence="1">
    <location>
        <begin position="33"/>
        <end position="320"/>
    </location>
</feature>
<sequence>MAAVSKDPGAPREQLARATDALFTAEEIGETRALIVMYRGEIVAERYADGFDAKTRFLGWSLSKSVTAVAIGILVAEGKLRLDESPPVRHWQRPGDARGEITLRQLLQMRSGLRHTESAEPAYDATTVQLLFLAGRDDMAAEAEAQPLEAEPGRQFKYSTASSIILSDVMARVLSPRKDAASRQAEVSHFMHDRLFGPVGLSSMTAEYDAAGTMIGGAMIHATARDWARFGEFLRHGGAVKGAQVVPRGWVAFMRRPSPRAPDYGAGLWLNRNSGGDRRVLFPGQAPGSLFAMAGHMGQYVLVSPEQKLTVVRLGKTPEADTRKLVDTLAKIVALYPAVN</sequence>
<gene>
    <name evidence="2" type="ORF">NT2_04_03980</name>
</gene>
<dbReference type="Gene3D" id="3.40.710.10">
    <property type="entry name" value="DD-peptidase/beta-lactamase superfamily"/>
    <property type="match status" value="1"/>
</dbReference>
<dbReference type="InterPro" id="IPR012338">
    <property type="entry name" value="Beta-lactam/transpept-like"/>
</dbReference>
<keyword evidence="3" id="KW-1185">Reference proteome</keyword>
<accession>U2YKB4</accession>
<dbReference type="PANTHER" id="PTHR43283">
    <property type="entry name" value="BETA-LACTAMASE-RELATED"/>
    <property type="match status" value="1"/>
</dbReference>
<evidence type="ECO:0000313" key="3">
    <source>
        <dbReference type="Proteomes" id="UP000016568"/>
    </source>
</evidence>
<dbReference type="SUPFAM" id="SSF56601">
    <property type="entry name" value="beta-lactamase/transpeptidase-like"/>
    <property type="match status" value="1"/>
</dbReference>
<evidence type="ECO:0000259" key="1">
    <source>
        <dbReference type="Pfam" id="PF00144"/>
    </source>
</evidence>
<dbReference type="InterPro" id="IPR001466">
    <property type="entry name" value="Beta-lactam-related"/>
</dbReference>
<reference evidence="2 3" key="1">
    <citation type="submission" date="2013-09" db="EMBL/GenBank/DDBJ databases">
        <title>Whole genome shotgun sequence of Novosphingobium tardaugens NBRC 16725.</title>
        <authorList>
            <person name="Isaki S."/>
            <person name="Hosoyama A."/>
            <person name="Tsuchikane K."/>
            <person name="Katsumata H."/>
            <person name="Ando Y."/>
            <person name="Yamazaki S."/>
            <person name="Fujita N."/>
        </authorList>
    </citation>
    <scope>NUCLEOTIDE SEQUENCE [LARGE SCALE GENOMIC DNA]</scope>
    <source>
        <strain evidence="2 3">NBRC 16725</strain>
    </source>
</reference>
<organism evidence="2 3">
    <name type="scientific">Caenibius tardaugens NBRC 16725</name>
    <dbReference type="NCBI Taxonomy" id="1219035"/>
    <lineage>
        <taxon>Bacteria</taxon>
        <taxon>Pseudomonadati</taxon>
        <taxon>Pseudomonadota</taxon>
        <taxon>Alphaproteobacteria</taxon>
        <taxon>Sphingomonadales</taxon>
        <taxon>Erythrobacteraceae</taxon>
        <taxon>Caenibius</taxon>
    </lineage>
</organism>
<dbReference type="EMBL" id="BASZ01000004">
    <property type="protein sequence ID" value="GAD48985.1"/>
    <property type="molecule type" value="Genomic_DNA"/>
</dbReference>
<name>U2YKB4_9SPHN</name>
<dbReference type="Pfam" id="PF00144">
    <property type="entry name" value="Beta-lactamase"/>
    <property type="match status" value="1"/>
</dbReference>
<proteinExistence type="predicted"/>
<dbReference type="PANTHER" id="PTHR43283:SF7">
    <property type="entry name" value="BETA-LACTAMASE-RELATED DOMAIN-CONTAINING PROTEIN"/>
    <property type="match status" value="1"/>
</dbReference>
<dbReference type="Proteomes" id="UP000016568">
    <property type="component" value="Unassembled WGS sequence"/>
</dbReference>